<reference evidence="2" key="2">
    <citation type="submission" date="2021-08" db="EMBL/GenBank/DDBJ databases">
        <authorList>
            <person name="Tani A."/>
            <person name="Ola A."/>
            <person name="Ogura Y."/>
            <person name="Katsura K."/>
            <person name="Hayashi T."/>
        </authorList>
    </citation>
    <scope>NUCLEOTIDE SEQUENCE</scope>
    <source>
        <strain evidence="2">DSM 23632</strain>
    </source>
</reference>
<keyword evidence="1" id="KW-0472">Membrane</keyword>
<keyword evidence="1" id="KW-0812">Transmembrane</keyword>
<name>A0ABQ4TY38_9HYPH</name>
<accession>A0ABQ4TY38</accession>
<dbReference type="RefSeq" id="WP_238182686.1">
    <property type="nucleotide sequence ID" value="NZ_BPRB01000119.1"/>
</dbReference>
<sequence length="160" mass="15804">MRVLGRLLLGCFALLFAIPAGGGVLLLALLADPAAGEWLTRGALAGLEMALSDLAAGLPPEGFGLLVAGLAKAAFMLLAAPPALVAGVGETLRLRGILWYGGACGLVTAVLPWLARGAVRPGGAVAAEARVTAALFVAGAAAGLVYWLIAGRSAGRPGPA</sequence>
<feature type="transmembrane region" description="Helical" evidence="1">
    <location>
        <begin position="63"/>
        <end position="85"/>
    </location>
</feature>
<reference evidence="2" key="1">
    <citation type="journal article" date="2021" name="Front. Microbiol.">
        <title>Comprehensive Comparative Genomics and Phenotyping of Methylobacterium Species.</title>
        <authorList>
            <person name="Alessa O."/>
            <person name="Ogura Y."/>
            <person name="Fujitani Y."/>
            <person name="Takami H."/>
            <person name="Hayashi T."/>
            <person name="Sahin N."/>
            <person name="Tani A."/>
        </authorList>
    </citation>
    <scope>NUCLEOTIDE SEQUENCE</scope>
    <source>
        <strain evidence="2">DSM 23632</strain>
    </source>
</reference>
<dbReference type="Proteomes" id="UP001055057">
    <property type="component" value="Unassembled WGS sequence"/>
</dbReference>
<dbReference type="EMBL" id="BPRB01000119">
    <property type="protein sequence ID" value="GJE60148.1"/>
    <property type="molecule type" value="Genomic_DNA"/>
</dbReference>
<proteinExistence type="predicted"/>
<feature type="transmembrane region" description="Helical" evidence="1">
    <location>
        <begin position="97"/>
        <end position="115"/>
    </location>
</feature>
<evidence type="ECO:0000313" key="2">
    <source>
        <dbReference type="EMBL" id="GJE60148.1"/>
    </source>
</evidence>
<feature type="transmembrane region" description="Helical" evidence="1">
    <location>
        <begin position="127"/>
        <end position="149"/>
    </location>
</feature>
<organism evidence="2 3">
    <name type="scientific">Methylobacterium trifolii</name>
    <dbReference type="NCBI Taxonomy" id="1003092"/>
    <lineage>
        <taxon>Bacteria</taxon>
        <taxon>Pseudomonadati</taxon>
        <taxon>Pseudomonadota</taxon>
        <taxon>Alphaproteobacteria</taxon>
        <taxon>Hyphomicrobiales</taxon>
        <taxon>Methylobacteriaceae</taxon>
        <taxon>Methylobacterium</taxon>
    </lineage>
</organism>
<evidence type="ECO:0000313" key="3">
    <source>
        <dbReference type="Proteomes" id="UP001055057"/>
    </source>
</evidence>
<comment type="caution">
    <text evidence="2">The sequence shown here is derived from an EMBL/GenBank/DDBJ whole genome shotgun (WGS) entry which is preliminary data.</text>
</comment>
<protein>
    <submittedName>
        <fullName evidence="2">Uncharacterized protein</fullName>
    </submittedName>
</protein>
<keyword evidence="3" id="KW-1185">Reference proteome</keyword>
<evidence type="ECO:0000256" key="1">
    <source>
        <dbReference type="SAM" id="Phobius"/>
    </source>
</evidence>
<gene>
    <name evidence="2" type="ORF">MPOCJGCO_2258</name>
</gene>
<keyword evidence="1" id="KW-1133">Transmembrane helix</keyword>